<dbReference type="InterPro" id="IPR013783">
    <property type="entry name" value="Ig-like_fold"/>
</dbReference>
<accession>A0A084K0C4</accession>
<dbReference type="SMART" id="SM00089">
    <property type="entry name" value="PKD"/>
    <property type="match status" value="2"/>
</dbReference>
<evidence type="ECO:0000256" key="1">
    <source>
        <dbReference type="SAM" id="SignalP"/>
    </source>
</evidence>
<feature type="domain" description="PKD" evidence="2">
    <location>
        <begin position="409"/>
        <end position="457"/>
    </location>
</feature>
<feature type="signal peptide" evidence="1">
    <location>
        <begin position="1"/>
        <end position="18"/>
    </location>
</feature>
<evidence type="ECO:0000313" key="4">
    <source>
        <dbReference type="EMBL" id="PRX12086.1"/>
    </source>
</evidence>
<dbReference type="Proteomes" id="UP000028531">
    <property type="component" value="Unassembled WGS sequence"/>
</dbReference>
<evidence type="ECO:0000313" key="6">
    <source>
        <dbReference type="Proteomes" id="UP000239997"/>
    </source>
</evidence>
<keyword evidence="6" id="KW-1185">Reference proteome</keyword>
<comment type="caution">
    <text evidence="3">The sequence shown here is derived from an EMBL/GenBank/DDBJ whole genome shotgun (WGS) entry which is preliminary data.</text>
</comment>
<dbReference type="SUPFAM" id="SSF49299">
    <property type="entry name" value="PKD domain"/>
    <property type="match status" value="1"/>
</dbReference>
<evidence type="ECO:0000313" key="5">
    <source>
        <dbReference type="Proteomes" id="UP000028531"/>
    </source>
</evidence>
<sequence length="1580" mass="167914">MKKILLAFLFILPLLSNAQGEASWWFFGHNGGVDFNSGVPLGNGSGALFTFEGCSTISDECGNLLMYSDGSTVWNRNHVSMPNGTGLSGNSSSAQSAIIIPDLQVSNVYFVVTISAGAGLQYSIVNMNLDAGLGDVVPGRKNIQIQQNTQEKVTASLNANGDRYWIVTFDDPTYTAYQAGGGLIDTNPARVVSSTIPVTSALTDARGYIRLSPDGSKIANTSIGSAGSAFLCDFDNSTGVVSNPVTLSNGSSASNRFYGAEFSPNSQLLYLNANSQDSGNGCGTSNVREVIQFNINGPAGWQSSPVALGNVTGTASGRGALQLGIDGKIYQARTCLPWLGVIRDPNSLGTGANYVDDGVALAAGTTSREGLPPFITSFFEPSFLATDANMGSGGGNNNPETDFCDGTPIQFDSSGSGLCATATVNWDFGDGTTDNTFNPVHTFPAPGDYTVTLTVTSGFYSNTAVDVISIYEIPVANPVNNVFLCDSDMDGTEDRDLSTSETAQVIGAQTNPNFAVTYYLTQNNADNNTGAIALPYTFNVGTTTIYARITNDLNAASRECYETTSFDVIVANGSGATAPADLVVCDDDNDGFFTFDLTSVETEVLNGLPAAQFTITYHTTLTDAQNGTADIPNPASYVNTIANGPETIFVRLEDMNPGGCNSTTDFDISVFDTPTANVVPDSSLCDTGNDNTEDVTLTSFDADVLLAQTNTNYVITYHLTQADADADTGALTSPHSMVGTTTFYVRIDNSSNEPCYDTSSFTITLDAQPVANTVTEYRLCDDVSNNGSEVFDLSTKDIEVLGAQNPADFNVLYFVSQADADAGIAGGASPVMPSYSSAGQTMYVRIENATNASCYETTTFDLVVDDIPVAAAPMTLVVCDDTTNDGIEDITLSQFDADVLNGQTQTTFVISYHASQADADNDASPLPAVYQVSLGTTTVYARIDNSDNETCASVVSFDIILNEQAIANTVTEYRICDDASNDGLEDFDLSTKDVEVLGAQTAANFNIEYFTSQADADLGSVGGATPLTIPYNSGDDTIFVRIETIANADCYNTTSFDIFVDELPIAGTPANVIVCDDPSNDGVEDVNLAQFDAEILNGQTNPSFVVSYHASQADADNDTAALASPFTVSTTTPNLFARIDNGDNNSCYTTTSFQFVISPTPTANTVQNMIACDDAGNDGSEIFDLSNADAQVLNGQNAASFNITYHPSQADADANTAALPTSYPSSTTTPETVYVRIESNTNTQCYDTTSFTLTVSEQPTAGVALDQRGCDDVSSDGIEEFDFSNVDVDILNGQSAADFTVTYHTSQANADSGANALTFPYTNVSQSQTIYARIENNVNTDCYDTSTFGIEVFARPVIANQGPITICAGIDEVLDAGAGYSSYLWSTGEMTQTITVNQGGDYDVTVFNADGCDSTATITVIESDVAVIERIDIGQFEVNTNQLTAIVTGSGDYEYSLDDFVYQDSPRFNNLYPGYYTIYVKDKNGCGTVSMDAVIIGGPPYFTPNQDGYHDTWQVIAIETVPDANIYIFDRYGKLIKQIDAQGIGWDGTYNGNPMPSSDYWYLVELSDGRSFKGHFALKR</sequence>
<protein>
    <submittedName>
        <fullName evidence="4">Gliding motility-associated-like protein</fullName>
    </submittedName>
</protein>
<keyword evidence="1" id="KW-0732">Signal</keyword>
<dbReference type="Pfam" id="PF18911">
    <property type="entry name" value="PKD_4"/>
    <property type="match status" value="1"/>
</dbReference>
<dbReference type="RefSeq" id="WP_036578895.1">
    <property type="nucleotide sequence ID" value="NZ_JPJI01000003.1"/>
</dbReference>
<feature type="chain" id="PRO_5001777768" evidence="1">
    <location>
        <begin position="19"/>
        <end position="1580"/>
    </location>
</feature>
<proteinExistence type="predicted"/>
<organism evidence="3 5">
    <name type="scientific">Nonlabens ulvanivorans</name>
    <name type="common">Persicivirga ulvanivorans</name>
    <dbReference type="NCBI Taxonomy" id="906888"/>
    <lineage>
        <taxon>Bacteria</taxon>
        <taxon>Pseudomonadati</taxon>
        <taxon>Bacteroidota</taxon>
        <taxon>Flavobacteriia</taxon>
        <taxon>Flavobacteriales</taxon>
        <taxon>Flavobacteriaceae</taxon>
        <taxon>Nonlabens</taxon>
    </lineage>
</organism>
<gene>
    <name evidence="3" type="ORF">IL45_00045</name>
    <name evidence="4" type="ORF">LY02_02766</name>
</gene>
<evidence type="ECO:0000259" key="2">
    <source>
        <dbReference type="PROSITE" id="PS50093"/>
    </source>
</evidence>
<dbReference type="EMBL" id="PVNA01000008">
    <property type="protein sequence ID" value="PRX12086.1"/>
    <property type="molecule type" value="Genomic_DNA"/>
</dbReference>
<dbReference type="InterPro" id="IPR022409">
    <property type="entry name" value="PKD/Chitinase_dom"/>
</dbReference>
<reference evidence="3 5" key="1">
    <citation type="submission" date="2014-07" db="EMBL/GenBank/DDBJ databases">
        <title>Draft genome sequence of Nonlabens ulvanivorans, an ulvan degrading bacterium.</title>
        <authorList>
            <person name="Kopel M."/>
            <person name="Helbert W."/>
            <person name="Henrissat B."/>
            <person name="Doniger T."/>
            <person name="Banin E."/>
        </authorList>
    </citation>
    <scope>NUCLEOTIDE SEQUENCE [LARGE SCALE GENOMIC DNA]</scope>
    <source>
        <strain evidence="3 5">PLR</strain>
    </source>
</reference>
<dbReference type="InterPro" id="IPR035986">
    <property type="entry name" value="PKD_dom_sf"/>
</dbReference>
<dbReference type="Proteomes" id="UP000239997">
    <property type="component" value="Unassembled WGS sequence"/>
</dbReference>
<dbReference type="PROSITE" id="PS50093">
    <property type="entry name" value="PKD"/>
    <property type="match status" value="1"/>
</dbReference>
<name>A0A084K0C4_NONUL</name>
<reference evidence="4 6" key="2">
    <citation type="submission" date="2018-03" db="EMBL/GenBank/DDBJ databases">
        <title>Genomic Encyclopedia of Archaeal and Bacterial Type Strains, Phase II (KMG-II): from individual species to whole genera.</title>
        <authorList>
            <person name="Goeker M."/>
        </authorList>
    </citation>
    <scope>NUCLEOTIDE SEQUENCE [LARGE SCALE GENOMIC DNA]</scope>
    <source>
        <strain evidence="4 6">DSM 22727</strain>
    </source>
</reference>
<dbReference type="EMBL" id="JPJI01000003">
    <property type="protein sequence ID" value="KEZ94658.1"/>
    <property type="molecule type" value="Genomic_DNA"/>
</dbReference>
<evidence type="ECO:0000313" key="3">
    <source>
        <dbReference type="EMBL" id="KEZ94658.1"/>
    </source>
</evidence>
<dbReference type="Pfam" id="PF13585">
    <property type="entry name" value="CHU_C"/>
    <property type="match status" value="1"/>
</dbReference>
<dbReference type="OrthoDB" id="9765926at2"/>
<dbReference type="InterPro" id="IPR000601">
    <property type="entry name" value="PKD_dom"/>
</dbReference>
<dbReference type="InterPro" id="IPR026341">
    <property type="entry name" value="T9SS_type_B"/>
</dbReference>
<dbReference type="NCBIfam" id="TIGR04131">
    <property type="entry name" value="Bac_Flav_CTERM"/>
    <property type="match status" value="1"/>
</dbReference>
<dbReference type="Gene3D" id="2.60.40.10">
    <property type="entry name" value="Immunoglobulins"/>
    <property type="match status" value="1"/>
</dbReference>
<dbReference type="CDD" id="cd00146">
    <property type="entry name" value="PKD"/>
    <property type="match status" value="1"/>
</dbReference>